<protein>
    <submittedName>
        <fullName evidence="2">Uncharacterized protein</fullName>
    </submittedName>
</protein>
<evidence type="ECO:0000313" key="2">
    <source>
        <dbReference type="EMBL" id="GMR41845.1"/>
    </source>
</evidence>
<organism evidence="2 3">
    <name type="scientific">Pristionchus mayeri</name>
    <dbReference type="NCBI Taxonomy" id="1317129"/>
    <lineage>
        <taxon>Eukaryota</taxon>
        <taxon>Metazoa</taxon>
        <taxon>Ecdysozoa</taxon>
        <taxon>Nematoda</taxon>
        <taxon>Chromadorea</taxon>
        <taxon>Rhabditida</taxon>
        <taxon>Rhabditina</taxon>
        <taxon>Diplogasteromorpha</taxon>
        <taxon>Diplogasteroidea</taxon>
        <taxon>Neodiplogasteridae</taxon>
        <taxon>Pristionchus</taxon>
    </lineage>
</organism>
<accession>A0AAN4ZQC9</accession>
<dbReference type="EMBL" id="BTRK01000003">
    <property type="protein sequence ID" value="GMR41845.1"/>
    <property type="molecule type" value="Genomic_DNA"/>
</dbReference>
<evidence type="ECO:0000256" key="1">
    <source>
        <dbReference type="SAM" id="Phobius"/>
    </source>
</evidence>
<keyword evidence="1" id="KW-0812">Transmembrane</keyword>
<sequence>MLLYIISSTFFFFFYSAVFAGNAVVTVTKADIHLKELLVLFHSDEKALIMKDLAYIKRNTLMEMFGRDVYNDRERVAIEPTMQQFVNKVCSTSHLVGFVSNFQSVTHNPHDPFSLPCRLAQIDSFGQFSLDSLVGQAMYGKERPVTFYVGKHLKRRTLKMFNQIILTMYDNEKMANLWWRRYTTRERREDSTTTSMAYEPVPIYTLKTFLMICGGLYALGILIFFVEILVGTIKRRR</sequence>
<proteinExistence type="predicted"/>
<name>A0AAN4ZQC9_9BILA</name>
<dbReference type="Proteomes" id="UP001328107">
    <property type="component" value="Unassembled WGS sequence"/>
</dbReference>
<feature type="non-terminal residue" evidence="2">
    <location>
        <position position="237"/>
    </location>
</feature>
<reference evidence="3" key="1">
    <citation type="submission" date="2022-10" db="EMBL/GenBank/DDBJ databases">
        <title>Genome assembly of Pristionchus species.</title>
        <authorList>
            <person name="Yoshida K."/>
            <person name="Sommer R.J."/>
        </authorList>
    </citation>
    <scope>NUCLEOTIDE SEQUENCE [LARGE SCALE GENOMIC DNA]</scope>
    <source>
        <strain evidence="3">RS5460</strain>
    </source>
</reference>
<feature type="transmembrane region" description="Helical" evidence="1">
    <location>
        <begin position="209"/>
        <end position="230"/>
    </location>
</feature>
<gene>
    <name evidence="2" type="ORF">PMAYCL1PPCAC_12040</name>
</gene>
<keyword evidence="1" id="KW-0472">Membrane</keyword>
<comment type="caution">
    <text evidence="2">The sequence shown here is derived from an EMBL/GenBank/DDBJ whole genome shotgun (WGS) entry which is preliminary data.</text>
</comment>
<dbReference type="AlphaFoldDB" id="A0AAN4ZQC9"/>
<evidence type="ECO:0000313" key="3">
    <source>
        <dbReference type="Proteomes" id="UP001328107"/>
    </source>
</evidence>
<keyword evidence="3" id="KW-1185">Reference proteome</keyword>
<keyword evidence="1" id="KW-1133">Transmembrane helix</keyword>